<dbReference type="Proteomes" id="UP001597368">
    <property type="component" value="Unassembled WGS sequence"/>
</dbReference>
<protein>
    <recommendedName>
        <fullName evidence="4">DUF4242 domain-containing protein</fullName>
    </recommendedName>
</protein>
<dbReference type="RefSeq" id="WP_379570194.1">
    <property type="nucleotide sequence ID" value="NZ_JBHUFV010000008.1"/>
</dbReference>
<evidence type="ECO:0000256" key="1">
    <source>
        <dbReference type="SAM" id="MobiDB-lite"/>
    </source>
</evidence>
<evidence type="ECO:0008006" key="4">
    <source>
        <dbReference type="Google" id="ProtNLM"/>
    </source>
</evidence>
<accession>A0ABW4SNH2</accession>
<organism evidence="2 3">
    <name type="scientific">Nonomuraea mangrovi</name>
    <dbReference type="NCBI Taxonomy" id="2316207"/>
    <lineage>
        <taxon>Bacteria</taxon>
        <taxon>Bacillati</taxon>
        <taxon>Actinomycetota</taxon>
        <taxon>Actinomycetes</taxon>
        <taxon>Streptosporangiales</taxon>
        <taxon>Streptosporangiaceae</taxon>
        <taxon>Nonomuraea</taxon>
    </lineage>
</organism>
<gene>
    <name evidence="2" type="ORF">ACFSKW_06500</name>
</gene>
<proteinExistence type="predicted"/>
<evidence type="ECO:0000313" key="2">
    <source>
        <dbReference type="EMBL" id="MFD1931127.1"/>
    </source>
</evidence>
<sequence length="119" mass="12865">MPHRAPPSLTRYLVEWYRPGLTDELLKETAHRIGSCAGELSAEGRTVDLLLTLFVPEDEVAFCLFAAGSPASVAQVCRQAEIPVHRLVEAIESATTGRCAEGGDVVDPLNEPHPKGRTT</sequence>
<keyword evidence="3" id="KW-1185">Reference proteome</keyword>
<reference evidence="3" key="1">
    <citation type="journal article" date="2019" name="Int. J. Syst. Evol. Microbiol.">
        <title>The Global Catalogue of Microorganisms (GCM) 10K type strain sequencing project: providing services to taxonomists for standard genome sequencing and annotation.</title>
        <authorList>
            <consortium name="The Broad Institute Genomics Platform"/>
            <consortium name="The Broad Institute Genome Sequencing Center for Infectious Disease"/>
            <person name="Wu L."/>
            <person name="Ma J."/>
        </authorList>
    </citation>
    <scope>NUCLEOTIDE SEQUENCE [LARGE SCALE GENOMIC DNA]</scope>
    <source>
        <strain evidence="3">ICMP 6774ER</strain>
    </source>
</reference>
<feature type="region of interest" description="Disordered" evidence="1">
    <location>
        <begin position="99"/>
        <end position="119"/>
    </location>
</feature>
<name>A0ABW4SNH2_9ACTN</name>
<feature type="compositionally biased region" description="Basic and acidic residues" evidence="1">
    <location>
        <begin position="110"/>
        <end position="119"/>
    </location>
</feature>
<dbReference type="EMBL" id="JBHUFV010000008">
    <property type="protein sequence ID" value="MFD1931127.1"/>
    <property type="molecule type" value="Genomic_DNA"/>
</dbReference>
<comment type="caution">
    <text evidence="2">The sequence shown here is derived from an EMBL/GenBank/DDBJ whole genome shotgun (WGS) entry which is preliminary data.</text>
</comment>
<evidence type="ECO:0000313" key="3">
    <source>
        <dbReference type="Proteomes" id="UP001597368"/>
    </source>
</evidence>